<dbReference type="InterPro" id="IPR018841">
    <property type="entry name" value="DUF2442"/>
</dbReference>
<organism evidence="1 2">
    <name type="scientific">Thermoflexus hugenholtzii JAD2</name>
    <dbReference type="NCBI Taxonomy" id="877466"/>
    <lineage>
        <taxon>Bacteria</taxon>
        <taxon>Bacillati</taxon>
        <taxon>Chloroflexota</taxon>
        <taxon>Thermoflexia</taxon>
        <taxon>Thermoflexales</taxon>
        <taxon>Thermoflexaceae</taxon>
        <taxon>Thermoflexus</taxon>
    </lineage>
</organism>
<evidence type="ECO:0008006" key="3">
    <source>
        <dbReference type="Google" id="ProtNLM"/>
    </source>
</evidence>
<accession>A0A212QR14</accession>
<dbReference type="InParanoid" id="A0A212QR14"/>
<dbReference type="Proteomes" id="UP000197025">
    <property type="component" value="Unassembled WGS sequence"/>
</dbReference>
<evidence type="ECO:0000313" key="1">
    <source>
        <dbReference type="EMBL" id="SNB61783.1"/>
    </source>
</evidence>
<proteinExistence type="predicted"/>
<protein>
    <recommendedName>
        <fullName evidence="3">DUF2442 domain-containing protein</fullName>
    </recommendedName>
</protein>
<sequence>MTSVVATLVLPKILHVRVTEDSLVVDLEDGRTLMVPLSWYPRLVHGTPEERQRFEIAGAGYGIHWPDLDEDVSVEGLLLGKPSAESPASLARWLASRGRKRA</sequence>
<keyword evidence="2" id="KW-1185">Reference proteome</keyword>
<dbReference type="EMBL" id="FYEK01000018">
    <property type="protein sequence ID" value="SNB61783.1"/>
    <property type="molecule type" value="Genomic_DNA"/>
</dbReference>
<dbReference type="OrthoDB" id="337884at2"/>
<dbReference type="AlphaFoldDB" id="A0A212QR14"/>
<evidence type="ECO:0000313" key="2">
    <source>
        <dbReference type="Proteomes" id="UP000197025"/>
    </source>
</evidence>
<dbReference type="RefSeq" id="WP_088570606.1">
    <property type="nucleotide sequence ID" value="NZ_FYEK01000018.1"/>
</dbReference>
<name>A0A212QR14_9CHLR</name>
<dbReference type="Gene3D" id="3.30.2020.40">
    <property type="entry name" value="Uncharacterised protein PF10387, DUF2442"/>
    <property type="match status" value="1"/>
</dbReference>
<gene>
    <name evidence="1" type="ORF">SAMN02746019_00004180</name>
</gene>
<reference evidence="2" key="1">
    <citation type="submission" date="2017-06" db="EMBL/GenBank/DDBJ databases">
        <authorList>
            <person name="Varghese N."/>
            <person name="Submissions S."/>
        </authorList>
    </citation>
    <scope>NUCLEOTIDE SEQUENCE [LARGE SCALE GENOMIC DNA]</scope>
    <source>
        <strain evidence="2">JAD2</strain>
    </source>
</reference>
<dbReference type="Pfam" id="PF10387">
    <property type="entry name" value="DUF2442"/>
    <property type="match status" value="1"/>
</dbReference>